<evidence type="ECO:0000313" key="12">
    <source>
        <dbReference type="EMBL" id="OAF12776.1"/>
    </source>
</evidence>
<feature type="region of interest" description="Disordered" evidence="10">
    <location>
        <begin position="1"/>
        <end position="26"/>
    </location>
</feature>
<dbReference type="GO" id="GO:0004252">
    <property type="term" value="F:serine-type endopeptidase activity"/>
    <property type="evidence" value="ECO:0007669"/>
    <property type="project" value="InterPro"/>
</dbReference>
<organism evidence="12 13">
    <name type="scientific">Bradyrhizobium neotropicale</name>
    <dbReference type="NCBI Taxonomy" id="1497615"/>
    <lineage>
        <taxon>Bacteria</taxon>
        <taxon>Pseudomonadati</taxon>
        <taxon>Pseudomonadota</taxon>
        <taxon>Alphaproteobacteria</taxon>
        <taxon>Hyphomicrobiales</taxon>
        <taxon>Nitrobacteraceae</taxon>
        <taxon>Bradyrhizobium</taxon>
    </lineage>
</organism>
<dbReference type="Gene3D" id="2.10.109.10">
    <property type="entry name" value="Umud Fragment, subunit A"/>
    <property type="match status" value="1"/>
</dbReference>
<evidence type="ECO:0000256" key="7">
    <source>
        <dbReference type="PIRSR" id="PIRSR600223-1"/>
    </source>
</evidence>
<dbReference type="GO" id="GO:0009003">
    <property type="term" value="F:signal peptidase activity"/>
    <property type="evidence" value="ECO:0007669"/>
    <property type="project" value="UniProtKB-EC"/>
</dbReference>
<dbReference type="PANTHER" id="PTHR43390:SF1">
    <property type="entry name" value="CHLOROPLAST PROCESSING PEPTIDASE"/>
    <property type="match status" value="1"/>
</dbReference>
<dbReference type="PROSITE" id="PS00501">
    <property type="entry name" value="SPASE_I_1"/>
    <property type="match status" value="1"/>
</dbReference>
<evidence type="ECO:0000256" key="5">
    <source>
        <dbReference type="ARBA" id="ARBA00022670"/>
    </source>
</evidence>
<dbReference type="Pfam" id="PF10502">
    <property type="entry name" value="Peptidase_S26"/>
    <property type="match status" value="1"/>
</dbReference>
<reference evidence="12 13" key="1">
    <citation type="submission" date="2016-02" db="EMBL/GenBank/DDBJ databases">
        <title>Draft genome sequence of the strain BR 10247T Bradyrhizobium neotropicale isolated from nodules of Centrolobium paraense.</title>
        <authorList>
            <person name="Simoes-Araujo J.L."/>
            <person name="Barauna A.C."/>
            <person name="Silva K."/>
            <person name="Zilli J.E."/>
        </authorList>
    </citation>
    <scope>NUCLEOTIDE SEQUENCE [LARGE SCALE GENOMIC DNA]</scope>
    <source>
        <strain evidence="12 13">BR 10247</strain>
    </source>
</reference>
<protein>
    <recommendedName>
        <fullName evidence="4 8">Signal peptidase I</fullName>
        <ecNumber evidence="3 8">3.4.21.89</ecNumber>
    </recommendedName>
</protein>
<evidence type="ECO:0000313" key="13">
    <source>
        <dbReference type="Proteomes" id="UP000077173"/>
    </source>
</evidence>
<evidence type="ECO:0000256" key="1">
    <source>
        <dbReference type="ARBA" id="ARBA00000677"/>
    </source>
</evidence>
<dbReference type="PRINTS" id="PR00727">
    <property type="entry name" value="LEADERPTASE"/>
</dbReference>
<gene>
    <name evidence="12" type="ORF">AXW67_19350</name>
</gene>
<dbReference type="NCBIfam" id="TIGR02227">
    <property type="entry name" value="sigpep_I_bact"/>
    <property type="match status" value="1"/>
</dbReference>
<keyword evidence="13" id="KW-1185">Reference proteome</keyword>
<dbReference type="SUPFAM" id="SSF51306">
    <property type="entry name" value="LexA/Signal peptidase"/>
    <property type="match status" value="1"/>
</dbReference>
<dbReference type="EC" id="3.4.21.89" evidence="3 8"/>
<comment type="subcellular location">
    <subcellularLocation>
        <location evidence="9">Membrane</location>
        <topology evidence="9">Single-pass type II membrane protein</topology>
    </subcellularLocation>
</comment>
<dbReference type="AlphaFoldDB" id="A0A176YZT4"/>
<dbReference type="CDD" id="cd06530">
    <property type="entry name" value="S26_SPase_I"/>
    <property type="match status" value="1"/>
</dbReference>
<comment type="catalytic activity">
    <reaction evidence="1 8">
        <text>Cleavage of hydrophobic, N-terminal signal or leader sequences from secreted and periplasmic proteins.</text>
        <dbReference type="EC" id="3.4.21.89"/>
    </reaction>
</comment>
<evidence type="ECO:0000256" key="10">
    <source>
        <dbReference type="SAM" id="MobiDB-lite"/>
    </source>
</evidence>
<feature type="active site" evidence="7">
    <location>
        <position position="121"/>
    </location>
</feature>
<feature type="domain" description="Peptidase S26" evidence="11">
    <location>
        <begin position="34"/>
        <end position="239"/>
    </location>
</feature>
<dbReference type="RefSeq" id="WP_063680097.1">
    <property type="nucleotide sequence ID" value="NZ_LSEF01000080.1"/>
</dbReference>
<dbReference type="InterPro" id="IPR019756">
    <property type="entry name" value="Pept_S26A_signal_pept_1_Ser-AS"/>
</dbReference>
<dbReference type="PANTHER" id="PTHR43390">
    <property type="entry name" value="SIGNAL PEPTIDASE I"/>
    <property type="match status" value="1"/>
</dbReference>
<evidence type="ECO:0000256" key="6">
    <source>
        <dbReference type="ARBA" id="ARBA00022801"/>
    </source>
</evidence>
<dbReference type="PROSITE" id="PS00761">
    <property type="entry name" value="SPASE_I_3"/>
    <property type="match status" value="1"/>
</dbReference>
<evidence type="ECO:0000256" key="8">
    <source>
        <dbReference type="RuleBase" id="RU003993"/>
    </source>
</evidence>
<evidence type="ECO:0000256" key="3">
    <source>
        <dbReference type="ARBA" id="ARBA00013208"/>
    </source>
</evidence>
<proteinExistence type="inferred from homology"/>
<dbReference type="GO" id="GO:0016020">
    <property type="term" value="C:membrane"/>
    <property type="evidence" value="ECO:0007669"/>
    <property type="project" value="UniProtKB-SubCell"/>
</dbReference>
<name>A0A176YZT4_9BRAD</name>
<evidence type="ECO:0000256" key="2">
    <source>
        <dbReference type="ARBA" id="ARBA00009370"/>
    </source>
</evidence>
<sequence length="269" mass="29135">MSAEKMSATTTEPKTSQPKTSKPKSSTWRGQFVQLAGIVAAVFIAKGALAEPFYVPSGSMEPTLLIGDALLASKFPYGYGTSSLPIQINLPETGRVFAETPKRGDVVVFRWPGDRSQAWVKRVVGLPGDRIQMRQGQLFINDRPAELKPDGVGSAEDDNGGSEPAYRYVETLPNGVSHLIFKMRDNGPLDNTPEVTVPAGHLFVLGDNRDNSADSRVPLRSGGVGLLPIDNLVGRADAVLGSWDLGMRGQPVWTWLSGFRLARFFTAVH</sequence>
<keyword evidence="6 8" id="KW-0378">Hydrolase</keyword>
<dbReference type="GO" id="GO:0006465">
    <property type="term" value="P:signal peptide processing"/>
    <property type="evidence" value="ECO:0007669"/>
    <property type="project" value="InterPro"/>
</dbReference>
<evidence type="ECO:0000259" key="11">
    <source>
        <dbReference type="Pfam" id="PF10502"/>
    </source>
</evidence>
<dbReference type="EMBL" id="LSEF01000080">
    <property type="protein sequence ID" value="OAF12776.1"/>
    <property type="molecule type" value="Genomic_DNA"/>
</dbReference>
<dbReference type="InterPro" id="IPR000223">
    <property type="entry name" value="Pept_S26A_signal_pept_1"/>
</dbReference>
<feature type="active site" evidence="7">
    <location>
        <position position="59"/>
    </location>
</feature>
<keyword evidence="5 8" id="KW-0645">Protease</keyword>
<accession>A0A176YZT4</accession>
<dbReference type="Proteomes" id="UP000077173">
    <property type="component" value="Unassembled WGS sequence"/>
</dbReference>
<evidence type="ECO:0000256" key="9">
    <source>
        <dbReference type="RuleBase" id="RU362042"/>
    </source>
</evidence>
<evidence type="ECO:0000256" key="4">
    <source>
        <dbReference type="ARBA" id="ARBA00019232"/>
    </source>
</evidence>
<dbReference type="InterPro" id="IPR036286">
    <property type="entry name" value="LexA/Signal_pep-like_sf"/>
</dbReference>
<dbReference type="PROSITE" id="PS00760">
    <property type="entry name" value="SPASE_I_2"/>
    <property type="match status" value="1"/>
</dbReference>
<dbReference type="InterPro" id="IPR019758">
    <property type="entry name" value="Pept_S26A_signal_pept_1_CS"/>
</dbReference>
<comment type="similarity">
    <text evidence="2 9">Belongs to the peptidase S26 family.</text>
</comment>
<feature type="compositionally biased region" description="Low complexity" evidence="10">
    <location>
        <begin position="9"/>
        <end position="26"/>
    </location>
</feature>
<dbReference type="InterPro" id="IPR019533">
    <property type="entry name" value="Peptidase_S26"/>
</dbReference>
<comment type="caution">
    <text evidence="12">The sequence shown here is derived from an EMBL/GenBank/DDBJ whole genome shotgun (WGS) entry which is preliminary data.</text>
</comment>
<dbReference type="InterPro" id="IPR019757">
    <property type="entry name" value="Pept_S26A_signal_pept_1_Lys-AS"/>
</dbReference>